<evidence type="ECO:0000256" key="1">
    <source>
        <dbReference type="SAM" id="MobiDB-lite"/>
    </source>
</evidence>
<name>A0A4P9WHW0_9FUNG</name>
<feature type="compositionally biased region" description="Low complexity" evidence="1">
    <location>
        <begin position="122"/>
        <end position="143"/>
    </location>
</feature>
<evidence type="ECO:0000313" key="2">
    <source>
        <dbReference type="EMBL" id="RKO91555.1"/>
    </source>
</evidence>
<evidence type="ECO:0000313" key="3">
    <source>
        <dbReference type="Proteomes" id="UP000269721"/>
    </source>
</evidence>
<sequence>MLLLFLLPLDSQRPIFLLSKPARAISTTSTSSPASTEVAASCVVIDERRPRAHWFSIRVADIPLPVQHPTAPIPASAPNKRLCFWPEAAPPCPAKASCTPRSVDICSGIDTTRIPIHTICDRSPQPAARRPPTAGAPSSSSLLNGCTSSRGLARLLPAEAVTVGRRRRVLTLEEMPGLETLEANFATARRSLLGRVRKPVVLAILLLLILPAEPITHITRTRLLPVATDADATPGDTKTFAINLEECIDDDILVQLPLQH</sequence>
<reference evidence="3" key="1">
    <citation type="journal article" date="2018" name="Nat. Microbiol.">
        <title>Leveraging single-cell genomics to expand the fungal tree of life.</title>
        <authorList>
            <person name="Ahrendt S.R."/>
            <person name="Quandt C.A."/>
            <person name="Ciobanu D."/>
            <person name="Clum A."/>
            <person name="Salamov A."/>
            <person name="Andreopoulos B."/>
            <person name="Cheng J.F."/>
            <person name="Woyke T."/>
            <person name="Pelin A."/>
            <person name="Henrissat B."/>
            <person name="Reynolds N.K."/>
            <person name="Benny G.L."/>
            <person name="Smith M.E."/>
            <person name="James T.Y."/>
            <person name="Grigoriev I.V."/>
        </authorList>
    </citation>
    <scope>NUCLEOTIDE SEQUENCE [LARGE SCALE GENOMIC DNA]</scope>
</reference>
<organism evidence="2 3">
    <name type="scientific">Blyttiomyces helicus</name>
    <dbReference type="NCBI Taxonomy" id="388810"/>
    <lineage>
        <taxon>Eukaryota</taxon>
        <taxon>Fungi</taxon>
        <taxon>Fungi incertae sedis</taxon>
        <taxon>Chytridiomycota</taxon>
        <taxon>Chytridiomycota incertae sedis</taxon>
        <taxon>Chytridiomycetes</taxon>
        <taxon>Chytridiomycetes incertae sedis</taxon>
        <taxon>Blyttiomyces</taxon>
    </lineage>
</organism>
<proteinExistence type="predicted"/>
<dbReference type="AlphaFoldDB" id="A0A4P9WHW0"/>
<gene>
    <name evidence="2" type="ORF">BDK51DRAFT_48180</name>
</gene>
<dbReference type="EMBL" id="KZ995014">
    <property type="protein sequence ID" value="RKO91555.1"/>
    <property type="molecule type" value="Genomic_DNA"/>
</dbReference>
<protein>
    <submittedName>
        <fullName evidence="2">Uncharacterized protein</fullName>
    </submittedName>
</protein>
<keyword evidence="3" id="KW-1185">Reference proteome</keyword>
<accession>A0A4P9WHW0</accession>
<dbReference type="Proteomes" id="UP000269721">
    <property type="component" value="Unassembled WGS sequence"/>
</dbReference>
<feature type="region of interest" description="Disordered" evidence="1">
    <location>
        <begin position="121"/>
        <end position="144"/>
    </location>
</feature>